<dbReference type="AlphaFoldDB" id="A0A2K3NGZ2"/>
<comment type="similarity">
    <text evidence="2">Belongs to the SWEET sugar transporter family.</text>
</comment>
<dbReference type="Gene3D" id="1.20.1280.290">
    <property type="match status" value="1"/>
</dbReference>
<gene>
    <name evidence="10" type="ORF">L195_g025609</name>
</gene>
<organism evidence="10 11">
    <name type="scientific">Trifolium pratense</name>
    <name type="common">Red clover</name>
    <dbReference type="NCBI Taxonomy" id="57577"/>
    <lineage>
        <taxon>Eukaryota</taxon>
        <taxon>Viridiplantae</taxon>
        <taxon>Streptophyta</taxon>
        <taxon>Embryophyta</taxon>
        <taxon>Tracheophyta</taxon>
        <taxon>Spermatophyta</taxon>
        <taxon>Magnoliopsida</taxon>
        <taxon>eudicotyledons</taxon>
        <taxon>Gunneridae</taxon>
        <taxon>Pentapetalae</taxon>
        <taxon>rosids</taxon>
        <taxon>fabids</taxon>
        <taxon>Fabales</taxon>
        <taxon>Fabaceae</taxon>
        <taxon>Papilionoideae</taxon>
        <taxon>50 kb inversion clade</taxon>
        <taxon>NPAAA clade</taxon>
        <taxon>Hologalegina</taxon>
        <taxon>IRL clade</taxon>
        <taxon>Trifolieae</taxon>
        <taxon>Trifolium</taxon>
    </lineage>
</organism>
<evidence type="ECO:0000256" key="9">
    <source>
        <dbReference type="SAM" id="Phobius"/>
    </source>
</evidence>
<proteinExistence type="inferred from homology"/>
<sequence>MTKSVEYMPLSISLASFGNGVAWTTYALIEFDPFITVPNGIGTLFSVAQLILYATYYKSTKMQIAARKANKTEVDLSQVVVGNSDQRSKTNH</sequence>
<feature type="transmembrane region" description="Helical" evidence="9">
    <location>
        <begin position="35"/>
        <end position="57"/>
    </location>
</feature>
<dbReference type="PANTHER" id="PTHR10791">
    <property type="entry name" value="RAG1-ACTIVATING PROTEIN 1"/>
    <property type="match status" value="1"/>
</dbReference>
<evidence type="ECO:0000256" key="4">
    <source>
        <dbReference type="ARBA" id="ARBA00022597"/>
    </source>
</evidence>
<keyword evidence="8 9" id="KW-0472">Membrane</keyword>
<dbReference type="GO" id="GO:0012505">
    <property type="term" value="C:endomembrane system"/>
    <property type="evidence" value="ECO:0007669"/>
    <property type="project" value="UniProtKB-SubCell"/>
</dbReference>
<dbReference type="GO" id="GO:0051119">
    <property type="term" value="F:sugar transmembrane transporter activity"/>
    <property type="evidence" value="ECO:0007669"/>
    <property type="project" value="InterPro"/>
</dbReference>
<keyword evidence="3" id="KW-0813">Transport</keyword>
<evidence type="ECO:0000313" key="11">
    <source>
        <dbReference type="Proteomes" id="UP000236291"/>
    </source>
</evidence>
<dbReference type="Proteomes" id="UP000236291">
    <property type="component" value="Unassembled WGS sequence"/>
</dbReference>
<name>A0A2K3NGZ2_TRIPR</name>
<comment type="subcellular location">
    <subcellularLocation>
        <location evidence="1">Endomembrane system</location>
        <topology evidence="1">Multi-pass membrane protein</topology>
    </subcellularLocation>
</comment>
<evidence type="ECO:0000256" key="5">
    <source>
        <dbReference type="ARBA" id="ARBA00022692"/>
    </source>
</evidence>
<reference evidence="10 11" key="1">
    <citation type="journal article" date="2014" name="Am. J. Bot.">
        <title>Genome assembly and annotation for red clover (Trifolium pratense; Fabaceae).</title>
        <authorList>
            <person name="Istvanek J."/>
            <person name="Jaros M."/>
            <person name="Krenek A."/>
            <person name="Repkova J."/>
        </authorList>
    </citation>
    <scope>NUCLEOTIDE SEQUENCE [LARGE SCALE GENOMIC DNA]</scope>
    <source>
        <strain evidence="11">cv. Tatra</strain>
        <tissue evidence="10">Young leaves</tissue>
    </source>
</reference>
<reference evidence="10 11" key="2">
    <citation type="journal article" date="2017" name="Front. Plant Sci.">
        <title>Gene Classification and Mining of Molecular Markers Useful in Red Clover (Trifolium pratense) Breeding.</title>
        <authorList>
            <person name="Istvanek J."/>
            <person name="Dluhosova J."/>
            <person name="Dluhos P."/>
            <person name="Patkova L."/>
            <person name="Nedelnik J."/>
            <person name="Repkova J."/>
        </authorList>
    </citation>
    <scope>NUCLEOTIDE SEQUENCE [LARGE SCALE GENOMIC DNA]</scope>
    <source>
        <strain evidence="11">cv. Tatra</strain>
        <tissue evidence="10">Young leaves</tissue>
    </source>
</reference>
<keyword evidence="7 9" id="KW-1133">Transmembrane helix</keyword>
<evidence type="ECO:0000256" key="3">
    <source>
        <dbReference type="ARBA" id="ARBA00022448"/>
    </source>
</evidence>
<dbReference type="InterPro" id="IPR047664">
    <property type="entry name" value="SWEET"/>
</dbReference>
<accession>A0A2K3NGZ2</accession>
<keyword evidence="5 9" id="KW-0812">Transmembrane</keyword>
<comment type="caution">
    <text evidence="10">The sequence shown here is derived from an EMBL/GenBank/DDBJ whole genome shotgun (WGS) entry which is preliminary data.</text>
</comment>
<evidence type="ECO:0000256" key="7">
    <source>
        <dbReference type="ARBA" id="ARBA00022989"/>
    </source>
</evidence>
<keyword evidence="6" id="KW-0677">Repeat</keyword>
<feature type="transmembrane region" description="Helical" evidence="9">
    <location>
        <begin position="7"/>
        <end position="29"/>
    </location>
</feature>
<evidence type="ECO:0000256" key="8">
    <source>
        <dbReference type="ARBA" id="ARBA00023136"/>
    </source>
</evidence>
<protein>
    <submittedName>
        <fullName evidence="10">Bidirectional sugar transporter sweet4-like protein</fullName>
    </submittedName>
</protein>
<evidence type="ECO:0000256" key="6">
    <source>
        <dbReference type="ARBA" id="ARBA00022737"/>
    </source>
</evidence>
<dbReference type="PANTHER" id="PTHR10791:SF130">
    <property type="entry name" value="BIDIRECTIONAL SUGAR TRANSPORTER SWEET6-RELATED"/>
    <property type="match status" value="1"/>
</dbReference>
<evidence type="ECO:0000313" key="10">
    <source>
        <dbReference type="EMBL" id="PNY02304.1"/>
    </source>
</evidence>
<dbReference type="InterPro" id="IPR004316">
    <property type="entry name" value="SWEET_rpt"/>
</dbReference>
<dbReference type="GO" id="GO:0016020">
    <property type="term" value="C:membrane"/>
    <property type="evidence" value="ECO:0007669"/>
    <property type="project" value="InterPro"/>
</dbReference>
<dbReference type="STRING" id="57577.A0A2K3NGZ2"/>
<dbReference type="ExpressionAtlas" id="A0A2K3NGZ2">
    <property type="expression patterns" value="baseline"/>
</dbReference>
<dbReference type="Pfam" id="PF03083">
    <property type="entry name" value="MtN3_slv"/>
    <property type="match status" value="1"/>
</dbReference>
<evidence type="ECO:0000256" key="2">
    <source>
        <dbReference type="ARBA" id="ARBA00007809"/>
    </source>
</evidence>
<dbReference type="EMBL" id="ASHM01021171">
    <property type="protein sequence ID" value="PNY02304.1"/>
    <property type="molecule type" value="Genomic_DNA"/>
</dbReference>
<keyword evidence="4 10" id="KW-0762">Sugar transport</keyword>
<evidence type="ECO:0000256" key="1">
    <source>
        <dbReference type="ARBA" id="ARBA00004127"/>
    </source>
</evidence>